<dbReference type="EMBL" id="BAAAQQ010000001">
    <property type="protein sequence ID" value="GAA2113452.1"/>
    <property type="molecule type" value="Genomic_DNA"/>
</dbReference>
<feature type="domain" description="Mannitol dehydrogenase C-terminal" evidence="4">
    <location>
        <begin position="285"/>
        <end position="413"/>
    </location>
</feature>
<accession>A0ABP5JCE9</accession>
<dbReference type="Pfam" id="PF08125">
    <property type="entry name" value="Mannitol_dh_C"/>
    <property type="match status" value="1"/>
</dbReference>
<dbReference type="Pfam" id="PF01232">
    <property type="entry name" value="Mannitol_dh"/>
    <property type="match status" value="1"/>
</dbReference>
<dbReference type="InterPro" id="IPR050988">
    <property type="entry name" value="Mannitol_DH/Oxidoreductase"/>
</dbReference>
<dbReference type="Proteomes" id="UP001500575">
    <property type="component" value="Unassembled WGS sequence"/>
</dbReference>
<comment type="catalytic activity">
    <reaction evidence="2">
        <text>D-mannitol 1-phosphate + NAD(+) = beta-D-fructose 6-phosphate + NADH + H(+)</text>
        <dbReference type="Rhea" id="RHEA:19661"/>
        <dbReference type="ChEBI" id="CHEBI:15378"/>
        <dbReference type="ChEBI" id="CHEBI:57540"/>
        <dbReference type="ChEBI" id="CHEBI:57634"/>
        <dbReference type="ChEBI" id="CHEBI:57945"/>
        <dbReference type="ChEBI" id="CHEBI:61381"/>
        <dbReference type="EC" id="1.1.1.17"/>
    </reaction>
</comment>
<dbReference type="PANTHER" id="PTHR43362">
    <property type="entry name" value="MANNITOL DEHYDROGENASE DSF1-RELATED"/>
    <property type="match status" value="1"/>
</dbReference>
<dbReference type="RefSeq" id="WP_344301540.1">
    <property type="nucleotide sequence ID" value="NZ_BAAAQQ010000001.1"/>
</dbReference>
<proteinExistence type="predicted"/>
<dbReference type="InterPro" id="IPR013131">
    <property type="entry name" value="Mannitol_DH_N"/>
</dbReference>
<name>A0ABP5JCE9_9ACTN</name>
<dbReference type="InterPro" id="IPR013328">
    <property type="entry name" value="6PGD_dom2"/>
</dbReference>
<gene>
    <name evidence="5" type="ORF">GCM10009843_01150</name>
</gene>
<dbReference type="Gene3D" id="1.10.1040.10">
    <property type="entry name" value="N-(1-d-carboxylethyl)-l-norvaline Dehydrogenase, domain 2"/>
    <property type="match status" value="1"/>
</dbReference>
<reference evidence="6" key="1">
    <citation type="journal article" date="2019" name="Int. J. Syst. Evol. Microbiol.">
        <title>The Global Catalogue of Microorganisms (GCM) 10K type strain sequencing project: providing services to taxonomists for standard genome sequencing and annotation.</title>
        <authorList>
            <consortium name="The Broad Institute Genomics Platform"/>
            <consortium name="The Broad Institute Genome Sequencing Center for Infectious Disease"/>
            <person name="Wu L."/>
            <person name="Ma J."/>
        </authorList>
    </citation>
    <scope>NUCLEOTIDE SEQUENCE [LARGE SCALE GENOMIC DNA]</scope>
    <source>
        <strain evidence="6">JCM 16021</strain>
    </source>
</reference>
<dbReference type="InterPro" id="IPR036291">
    <property type="entry name" value="NAD(P)-bd_dom_sf"/>
</dbReference>
<evidence type="ECO:0000313" key="6">
    <source>
        <dbReference type="Proteomes" id="UP001500575"/>
    </source>
</evidence>
<protein>
    <submittedName>
        <fullName evidence="5">Mannitol dehydrogenase family protein</fullName>
    </submittedName>
</protein>
<dbReference type="Gene3D" id="3.40.50.720">
    <property type="entry name" value="NAD(P)-binding Rossmann-like Domain"/>
    <property type="match status" value="1"/>
</dbReference>
<organism evidence="5 6">
    <name type="scientific">Nocardioides bigeumensis</name>
    <dbReference type="NCBI Taxonomy" id="433657"/>
    <lineage>
        <taxon>Bacteria</taxon>
        <taxon>Bacillati</taxon>
        <taxon>Actinomycetota</taxon>
        <taxon>Actinomycetes</taxon>
        <taxon>Propionibacteriales</taxon>
        <taxon>Nocardioidaceae</taxon>
        <taxon>Nocardioides</taxon>
    </lineage>
</organism>
<keyword evidence="6" id="KW-1185">Reference proteome</keyword>
<keyword evidence="1" id="KW-0560">Oxidoreductase</keyword>
<comment type="caution">
    <text evidence="5">The sequence shown here is derived from an EMBL/GenBank/DDBJ whole genome shotgun (WGS) entry which is preliminary data.</text>
</comment>
<evidence type="ECO:0000313" key="5">
    <source>
        <dbReference type="EMBL" id="GAA2113452.1"/>
    </source>
</evidence>
<evidence type="ECO:0000256" key="1">
    <source>
        <dbReference type="ARBA" id="ARBA00023002"/>
    </source>
</evidence>
<evidence type="ECO:0000259" key="3">
    <source>
        <dbReference type="Pfam" id="PF01232"/>
    </source>
</evidence>
<evidence type="ECO:0000256" key="2">
    <source>
        <dbReference type="ARBA" id="ARBA00048615"/>
    </source>
</evidence>
<feature type="domain" description="Mannitol dehydrogenase N-terminal" evidence="3">
    <location>
        <begin position="29"/>
        <end position="275"/>
    </location>
</feature>
<sequence>MTPPRLSSATVDRLHVPAPEWRATPGDVRVAHLGPGPFHRAHQAMVTDLAAACGSAGDGWGIGAYAARGTETVAMLADQDLLTSVLVRDDHGPGTVRVLGVLGAVGDRAGFADALVREEVTVATITVSEAHHPLDSARRLDLSNPAVASDLAGAGVSIASLPGVIHAGLLARWRRHAAPVSLLSCDNLRSNGELLRTLVTGFAEAAGAPPAYHSWLASDVAFPSTLVDRLTPRPSAEDVADAAALLGAEDRCAVATEQWWEWVVEDVLAASAPPWTDVGVRLVDDVAPYEQRKLVLLNGAHTLVACWGLLLGHETVAAAMHDPDLAAAVTAFHDREGAPSCPGVPAEVAAYAASVRTRLASPGLRHRLGQIASDSSLKLGERVLPLARGSADPGELALSAAAVAAWLRLNDPLAPVALGAAAGVTDPHGRVVRAALRDEDVRRAVRDALAAAGLVPAGDVAPFADRVTEVFSALRCDRPRAVLQGLL</sequence>
<dbReference type="InterPro" id="IPR008927">
    <property type="entry name" value="6-PGluconate_DH-like_C_sf"/>
</dbReference>
<dbReference type="InterPro" id="IPR000669">
    <property type="entry name" value="Mannitol_DH"/>
</dbReference>
<dbReference type="PANTHER" id="PTHR43362:SF1">
    <property type="entry name" value="MANNITOL DEHYDROGENASE 2-RELATED"/>
    <property type="match status" value="1"/>
</dbReference>
<dbReference type="SUPFAM" id="SSF48179">
    <property type="entry name" value="6-phosphogluconate dehydrogenase C-terminal domain-like"/>
    <property type="match status" value="1"/>
</dbReference>
<dbReference type="PRINTS" id="PR00084">
    <property type="entry name" value="MTLDHDRGNASE"/>
</dbReference>
<dbReference type="SUPFAM" id="SSF51735">
    <property type="entry name" value="NAD(P)-binding Rossmann-fold domains"/>
    <property type="match status" value="1"/>
</dbReference>
<evidence type="ECO:0000259" key="4">
    <source>
        <dbReference type="Pfam" id="PF08125"/>
    </source>
</evidence>
<dbReference type="InterPro" id="IPR013118">
    <property type="entry name" value="Mannitol_DH_C"/>
</dbReference>